<dbReference type="InterPro" id="IPR028994">
    <property type="entry name" value="Integrin_alpha_N"/>
</dbReference>
<evidence type="ECO:0008006" key="4">
    <source>
        <dbReference type="Google" id="ProtNLM"/>
    </source>
</evidence>
<feature type="non-terminal residue" evidence="2">
    <location>
        <position position="388"/>
    </location>
</feature>
<proteinExistence type="predicted"/>
<feature type="non-terminal residue" evidence="2">
    <location>
        <position position="1"/>
    </location>
</feature>
<reference evidence="2 3" key="1">
    <citation type="journal article" date="2008" name="Int. J. Syst. Evol. Microbiol.">
        <title>Description of Roseateles aquatilis sp. nov. and Roseateles terrae sp. nov., in the class Betaproteobacteria, and emended description of the genus Roseateles.</title>
        <authorList>
            <person name="Gomila M."/>
            <person name="Bowien B."/>
            <person name="Falsen E."/>
            <person name="Moore E.R."/>
            <person name="Lalucat J."/>
        </authorList>
    </citation>
    <scope>NUCLEOTIDE SEQUENCE [LARGE SCALE GENOMIC DNA]</scope>
    <source>
        <strain evidence="2 3">CCUG 48205</strain>
    </source>
</reference>
<dbReference type="PANTHER" id="PTHR44103:SF1">
    <property type="entry name" value="PROPROTEIN CONVERTASE P"/>
    <property type="match status" value="1"/>
</dbReference>
<sequence>GTGREWNVKEIQYTGNGAQAPRNKVVFRYSDRTLDAAESYQQGSKNVSVRQLDAIDTYINSPSTALMDASNSMGALFVKRVKIGYDNGPWSRRARVVTIADCVDPAGTRCMPPARFNYAAGDMARVASTSFNLASTKLSSMDGKYGVMAGDFNGDGRTDLLRWAENGWETQLLQSNGDGSFTSVATSLTSAGALNRADGCISSTVADTNGDGLVDIIRVYNDKNASGGSCGQTARAEFLVNQGGGNFTTRQLLDTANGQIAFKRQVSAATSRQFCGQVAAAGMDTRDLMLAVINDCMREGGFEMWVGYGWTEGATYYFMDVNGDGRMDIITTTLPARAPADPRDDPYADEEIPSCSGCTKVYLAQPDGRFALTATNVDNTPLYSDPGR</sequence>
<comment type="caution">
    <text evidence="2">The sequence shown here is derived from an EMBL/GenBank/DDBJ whole genome shotgun (WGS) entry which is preliminary data.</text>
</comment>
<dbReference type="Proteomes" id="UP000197468">
    <property type="component" value="Unassembled WGS sequence"/>
</dbReference>
<organism evidence="2 3">
    <name type="scientific">Roseateles aquatilis</name>
    <dbReference type="NCBI Taxonomy" id="431061"/>
    <lineage>
        <taxon>Bacteria</taxon>
        <taxon>Pseudomonadati</taxon>
        <taxon>Pseudomonadota</taxon>
        <taxon>Betaproteobacteria</taxon>
        <taxon>Burkholderiales</taxon>
        <taxon>Sphaerotilaceae</taxon>
        <taxon>Roseateles</taxon>
    </lineage>
</organism>
<dbReference type="Pfam" id="PF13517">
    <property type="entry name" value="FG-GAP_3"/>
    <property type="match status" value="1"/>
</dbReference>
<evidence type="ECO:0000313" key="3">
    <source>
        <dbReference type="Proteomes" id="UP000197468"/>
    </source>
</evidence>
<gene>
    <name evidence="2" type="ORF">CDN99_27905</name>
</gene>
<dbReference type="AlphaFoldDB" id="A0A246IRS3"/>
<dbReference type="InterPro" id="IPR013517">
    <property type="entry name" value="FG-GAP"/>
</dbReference>
<dbReference type="RefSeq" id="WP_141101039.1">
    <property type="nucleotide sequence ID" value="NZ_NIOF01000040.1"/>
</dbReference>
<dbReference type="PANTHER" id="PTHR44103">
    <property type="entry name" value="PROPROTEIN CONVERTASE P"/>
    <property type="match status" value="1"/>
</dbReference>
<dbReference type="EMBL" id="NIOF01000040">
    <property type="protein sequence ID" value="OWQ82878.1"/>
    <property type="molecule type" value="Genomic_DNA"/>
</dbReference>
<dbReference type="OrthoDB" id="5481797at2"/>
<keyword evidence="3" id="KW-1185">Reference proteome</keyword>
<accession>A0A246IRS3</accession>
<name>A0A246IRS3_9BURK</name>
<dbReference type="Gene3D" id="2.130.10.130">
    <property type="entry name" value="Integrin alpha, N-terminal"/>
    <property type="match status" value="1"/>
</dbReference>
<protein>
    <recommendedName>
        <fullName evidence="4">Insecticide toxin TcdB middle/N-terminal domain-containing protein</fullName>
    </recommendedName>
</protein>
<dbReference type="SUPFAM" id="SSF69318">
    <property type="entry name" value="Integrin alpha N-terminal domain"/>
    <property type="match status" value="1"/>
</dbReference>
<evidence type="ECO:0000313" key="2">
    <source>
        <dbReference type="EMBL" id="OWQ82878.1"/>
    </source>
</evidence>
<evidence type="ECO:0000256" key="1">
    <source>
        <dbReference type="ARBA" id="ARBA00022729"/>
    </source>
</evidence>
<keyword evidence="1" id="KW-0732">Signal</keyword>